<protein>
    <submittedName>
        <fullName evidence="3">Uncharacterized protein LOC120273153</fullName>
    </submittedName>
</protein>
<dbReference type="Proteomes" id="UP001515500">
    <property type="component" value="Chromosome 12"/>
</dbReference>
<accession>A0AB40C7G0</accession>
<dbReference type="SUPFAM" id="SSF53098">
    <property type="entry name" value="Ribonuclease H-like"/>
    <property type="match status" value="1"/>
</dbReference>
<feature type="region of interest" description="Disordered" evidence="1">
    <location>
        <begin position="37"/>
        <end position="104"/>
    </location>
</feature>
<evidence type="ECO:0000313" key="2">
    <source>
        <dbReference type="Proteomes" id="UP001515500"/>
    </source>
</evidence>
<evidence type="ECO:0000313" key="3">
    <source>
        <dbReference type="RefSeq" id="XP_039135731.1"/>
    </source>
</evidence>
<dbReference type="InterPro" id="IPR012337">
    <property type="entry name" value="RNaseH-like_sf"/>
</dbReference>
<gene>
    <name evidence="3" type="primary">LOC120273153</name>
</gene>
<dbReference type="PANTHER" id="PTHR42648">
    <property type="entry name" value="TRANSPOSASE, PUTATIVE-RELATED"/>
    <property type="match status" value="1"/>
</dbReference>
<name>A0AB40C7G0_DIOCR</name>
<dbReference type="GeneID" id="120273153"/>
<keyword evidence="2" id="KW-1185">Reference proteome</keyword>
<dbReference type="AlphaFoldDB" id="A0AB40C7G0"/>
<evidence type="ECO:0000256" key="1">
    <source>
        <dbReference type="SAM" id="MobiDB-lite"/>
    </source>
</evidence>
<reference evidence="3" key="1">
    <citation type="submission" date="2025-08" db="UniProtKB">
        <authorList>
            <consortium name="RefSeq"/>
        </authorList>
    </citation>
    <scope>IDENTIFICATION</scope>
</reference>
<dbReference type="InterPro" id="IPR036397">
    <property type="entry name" value="RNaseH_sf"/>
</dbReference>
<dbReference type="Gene3D" id="3.30.420.10">
    <property type="entry name" value="Ribonuclease H-like superfamily/Ribonuclease H"/>
    <property type="match status" value="1"/>
</dbReference>
<proteinExistence type="predicted"/>
<dbReference type="RefSeq" id="XP_039135731.1">
    <property type="nucleotide sequence ID" value="XM_039279797.1"/>
</dbReference>
<sequence length="143" mass="15153">MVHTQFAASVKIFRSDSGGEYISKAFRALLASEDTLPQLSCPGAHPQNGVAERKHHTSPMPYAPPLLTSPELLSHSSLDPPSPLSVESPAVSTSSSSLPPAHPPVCLLYHHRDSTVTPLVPVLSDASPTIDPAPEVSFPPYSL</sequence>
<dbReference type="PANTHER" id="PTHR42648:SF28">
    <property type="entry name" value="TRANSPOSON-ENCODED PROTEIN WITH RIBONUCLEASE H-LIKE AND RETROVIRUS ZINC FINGER-LIKE DOMAINS"/>
    <property type="match status" value="1"/>
</dbReference>
<organism evidence="2 3">
    <name type="scientific">Dioscorea cayennensis subsp. rotundata</name>
    <name type="common">White Guinea yam</name>
    <name type="synonym">Dioscorea rotundata</name>
    <dbReference type="NCBI Taxonomy" id="55577"/>
    <lineage>
        <taxon>Eukaryota</taxon>
        <taxon>Viridiplantae</taxon>
        <taxon>Streptophyta</taxon>
        <taxon>Embryophyta</taxon>
        <taxon>Tracheophyta</taxon>
        <taxon>Spermatophyta</taxon>
        <taxon>Magnoliopsida</taxon>
        <taxon>Liliopsida</taxon>
        <taxon>Dioscoreales</taxon>
        <taxon>Dioscoreaceae</taxon>
        <taxon>Dioscorea</taxon>
    </lineage>
</organism>
<feature type="compositionally biased region" description="Low complexity" evidence="1">
    <location>
        <begin position="69"/>
        <end position="99"/>
    </location>
</feature>
<dbReference type="GO" id="GO:0003676">
    <property type="term" value="F:nucleic acid binding"/>
    <property type="evidence" value="ECO:0007669"/>
    <property type="project" value="InterPro"/>
</dbReference>
<dbReference type="InterPro" id="IPR039537">
    <property type="entry name" value="Retrotran_Ty1/copia-like"/>
</dbReference>